<evidence type="ECO:0000313" key="2">
    <source>
        <dbReference type="EMBL" id="MBI4922545.1"/>
    </source>
</evidence>
<reference evidence="2" key="1">
    <citation type="submission" date="2020-07" db="EMBL/GenBank/DDBJ databases">
        <title>Huge and variable diversity of episymbiotic CPR bacteria and DPANN archaea in groundwater ecosystems.</title>
        <authorList>
            <person name="He C.Y."/>
            <person name="Keren R."/>
            <person name="Whittaker M."/>
            <person name="Farag I.F."/>
            <person name="Doudna J."/>
            <person name="Cate J.H.D."/>
            <person name="Banfield J.F."/>
        </authorList>
    </citation>
    <scope>NUCLEOTIDE SEQUENCE</scope>
    <source>
        <strain evidence="2">NC_groundwater_1586_Pr3_B-0.1um_66_15</strain>
    </source>
</reference>
<gene>
    <name evidence="2" type="ORF">HY834_12420</name>
</gene>
<protein>
    <submittedName>
        <fullName evidence="2">Uncharacterized protein</fullName>
    </submittedName>
</protein>
<comment type="caution">
    <text evidence="2">The sequence shown here is derived from an EMBL/GenBank/DDBJ whole genome shotgun (WGS) entry which is preliminary data.</text>
</comment>
<feature type="chain" id="PRO_5036771547" evidence="1">
    <location>
        <begin position="20"/>
        <end position="155"/>
    </location>
</feature>
<sequence>MLRSACAVAMMLAASPVLAEDWTFDSSRRWATVTNGDARLLVTCAKPGRLGFVYEIGSADPAAVEAGKGAELAFSQDERTWDKIQVSLGGGGDRPYFLALVGKVADEWIGATARARGSVFAAIGVPNSEGSTLYSVTEFSSTGSSAAIRSVRSAC</sequence>
<dbReference type="EMBL" id="JACRAF010000033">
    <property type="protein sequence ID" value="MBI4922545.1"/>
    <property type="molecule type" value="Genomic_DNA"/>
</dbReference>
<proteinExistence type="predicted"/>
<evidence type="ECO:0000313" key="3">
    <source>
        <dbReference type="Proteomes" id="UP000782610"/>
    </source>
</evidence>
<dbReference type="Proteomes" id="UP000782610">
    <property type="component" value="Unassembled WGS sequence"/>
</dbReference>
<organism evidence="2 3">
    <name type="scientific">Devosia nanyangense</name>
    <dbReference type="NCBI Taxonomy" id="1228055"/>
    <lineage>
        <taxon>Bacteria</taxon>
        <taxon>Pseudomonadati</taxon>
        <taxon>Pseudomonadota</taxon>
        <taxon>Alphaproteobacteria</taxon>
        <taxon>Hyphomicrobiales</taxon>
        <taxon>Devosiaceae</taxon>
        <taxon>Devosia</taxon>
    </lineage>
</organism>
<accession>A0A933L3Y1</accession>
<evidence type="ECO:0000256" key="1">
    <source>
        <dbReference type="SAM" id="SignalP"/>
    </source>
</evidence>
<feature type="signal peptide" evidence="1">
    <location>
        <begin position="1"/>
        <end position="19"/>
    </location>
</feature>
<name>A0A933L3Y1_9HYPH</name>
<dbReference type="AlphaFoldDB" id="A0A933L3Y1"/>
<keyword evidence="1" id="KW-0732">Signal</keyword>